<keyword evidence="6" id="KW-1185">Reference proteome</keyword>
<dbReference type="InterPro" id="IPR001610">
    <property type="entry name" value="PAC"/>
</dbReference>
<evidence type="ECO:0000259" key="4">
    <source>
        <dbReference type="PROSITE" id="PS50113"/>
    </source>
</evidence>
<evidence type="ECO:0000313" key="5">
    <source>
        <dbReference type="EMBL" id="PJC92927.1"/>
    </source>
</evidence>
<evidence type="ECO:0000259" key="3">
    <source>
        <dbReference type="PROSITE" id="PS50112"/>
    </source>
</evidence>
<dbReference type="PANTHER" id="PTHR24422">
    <property type="entry name" value="CHEMOTAXIS PROTEIN METHYLTRANSFERASE"/>
    <property type="match status" value="1"/>
</dbReference>
<dbReference type="Proteomes" id="UP000232060">
    <property type="component" value="Unassembled WGS sequence"/>
</dbReference>
<reference evidence="5 6" key="1">
    <citation type="submission" date="2017-11" db="EMBL/GenBank/DDBJ databases">
        <title>Draft genome sequence of environmental isolate Aeromonas lusitania sp. nov. MDC 2473.</title>
        <authorList>
            <person name="Colston S.M."/>
            <person name="Navarro A."/>
            <person name="Martinez-Murcia A.J."/>
            <person name="Graf J."/>
        </authorList>
    </citation>
    <scope>NUCLEOTIDE SEQUENCE [LARGE SCALE GENOMIC DNA]</scope>
    <source>
        <strain evidence="5 6">MDC 2473</strain>
    </source>
</reference>
<dbReference type="Pfam" id="PF00015">
    <property type="entry name" value="MCPsignal"/>
    <property type="match status" value="1"/>
</dbReference>
<dbReference type="PROSITE" id="PS50111">
    <property type="entry name" value="CHEMOTAXIS_TRANSDUC_2"/>
    <property type="match status" value="1"/>
</dbReference>
<dbReference type="SUPFAM" id="SSF58104">
    <property type="entry name" value="Methyl-accepting chemotaxis protein (MCP) signaling domain"/>
    <property type="match status" value="1"/>
</dbReference>
<dbReference type="RefSeq" id="WP_100860281.1">
    <property type="nucleotide sequence ID" value="NZ_PGCP01000018.1"/>
</dbReference>
<comment type="caution">
    <text evidence="5">The sequence shown here is derived from an EMBL/GenBank/DDBJ whole genome shotgun (WGS) entry which is preliminary data.</text>
</comment>
<dbReference type="SMART" id="SM00086">
    <property type="entry name" value="PAC"/>
    <property type="match status" value="2"/>
</dbReference>
<dbReference type="OrthoDB" id="9765776at2"/>
<evidence type="ECO:0000259" key="2">
    <source>
        <dbReference type="PROSITE" id="PS50111"/>
    </source>
</evidence>
<gene>
    <name evidence="5" type="ORF">CUC44_12665</name>
</gene>
<name>A0A2M8H8M8_9GAMM</name>
<proteinExistence type="predicted"/>
<evidence type="ECO:0000313" key="6">
    <source>
        <dbReference type="Proteomes" id="UP000232060"/>
    </source>
</evidence>
<dbReference type="PROSITE" id="PS50113">
    <property type="entry name" value="PAC"/>
    <property type="match status" value="1"/>
</dbReference>
<dbReference type="InterPro" id="IPR000014">
    <property type="entry name" value="PAS"/>
</dbReference>
<dbReference type="SMART" id="SM00091">
    <property type="entry name" value="PAS"/>
    <property type="match status" value="2"/>
</dbReference>
<dbReference type="InterPro" id="IPR004089">
    <property type="entry name" value="MCPsignal_dom"/>
</dbReference>
<dbReference type="InterPro" id="IPR000700">
    <property type="entry name" value="PAS-assoc_C"/>
</dbReference>
<keyword evidence="1" id="KW-0807">Transducer</keyword>
<dbReference type="GO" id="GO:0016020">
    <property type="term" value="C:membrane"/>
    <property type="evidence" value="ECO:0007669"/>
    <property type="project" value="InterPro"/>
</dbReference>
<feature type="domain" description="PAC" evidence="4">
    <location>
        <begin position="211"/>
        <end position="263"/>
    </location>
</feature>
<dbReference type="PROSITE" id="PS50112">
    <property type="entry name" value="PAS"/>
    <property type="match status" value="1"/>
</dbReference>
<evidence type="ECO:0000256" key="1">
    <source>
        <dbReference type="PROSITE-ProRule" id="PRU00284"/>
    </source>
</evidence>
<dbReference type="PANTHER" id="PTHR24422:SF10">
    <property type="entry name" value="CHEMOTAXIS PROTEIN METHYLTRANSFERASE 2"/>
    <property type="match status" value="1"/>
</dbReference>
<dbReference type="InterPro" id="IPR050903">
    <property type="entry name" value="Bact_Chemotaxis_MeTrfase"/>
</dbReference>
<feature type="domain" description="Methyl-accepting transducer" evidence="2">
    <location>
        <begin position="263"/>
        <end position="431"/>
    </location>
</feature>
<protein>
    <recommendedName>
        <fullName evidence="7">Chemotaxis protein</fullName>
    </recommendedName>
</protein>
<dbReference type="Gene3D" id="1.10.287.950">
    <property type="entry name" value="Methyl-accepting chemotaxis protein"/>
    <property type="match status" value="1"/>
</dbReference>
<accession>A0A2M8H8M8</accession>
<dbReference type="CDD" id="cd00130">
    <property type="entry name" value="PAS"/>
    <property type="match status" value="2"/>
</dbReference>
<dbReference type="Gene3D" id="3.30.450.20">
    <property type="entry name" value="PAS domain"/>
    <property type="match status" value="2"/>
</dbReference>
<organism evidence="5 6">
    <name type="scientific">Aeromonas lusitana</name>
    <dbReference type="NCBI Taxonomy" id="931529"/>
    <lineage>
        <taxon>Bacteria</taxon>
        <taxon>Pseudomonadati</taxon>
        <taxon>Pseudomonadota</taxon>
        <taxon>Gammaproteobacteria</taxon>
        <taxon>Aeromonadales</taxon>
        <taxon>Aeromonadaceae</taxon>
        <taxon>Aeromonas</taxon>
    </lineage>
</organism>
<evidence type="ECO:0008006" key="7">
    <source>
        <dbReference type="Google" id="ProtNLM"/>
    </source>
</evidence>
<dbReference type="Pfam" id="PF08447">
    <property type="entry name" value="PAS_3"/>
    <property type="match status" value="2"/>
</dbReference>
<sequence length="431" mass="47064">MFNNKVKAQLLACQAELDEQQGIVDALKGGVATVIFSPQGEILEANPAFASLVGYGAGELVGQDHRLLCPRDWAQSPAYQQFWDRLRQGQVESGLFERVNQHGETLWLAASYFPVKRQGRVVRVMKIASDATAREQRLQRQEALAQSLDRSQAMIEFTPSGDILSANANFLACMGYSQSQLQGKHHKMFCDEAFLREQPHFWEELARGQFKSGLFMRYNSHGEAIWLEATYNPIRDGSGKVVRVVKFASDITARIHQNNATRDAARLAHSTAQETLSSAEQGASLLRAAVDTSSLIAAQVEQTTALIGQLNEQSRHIEAIVSTISAIADQTNLLALNAAIEAARAGEQGRGFAVVADEVRQLAARTSLSTSEIAKVVQKNRELTAQVTGDMAGVAGSAELGKEQIAKVSQVMVEIRQEANRVSETVSNLSI</sequence>
<dbReference type="SUPFAM" id="SSF55785">
    <property type="entry name" value="PYP-like sensor domain (PAS domain)"/>
    <property type="match status" value="2"/>
</dbReference>
<dbReference type="InterPro" id="IPR035965">
    <property type="entry name" value="PAS-like_dom_sf"/>
</dbReference>
<dbReference type="GO" id="GO:0007165">
    <property type="term" value="P:signal transduction"/>
    <property type="evidence" value="ECO:0007669"/>
    <property type="project" value="UniProtKB-KW"/>
</dbReference>
<dbReference type="NCBIfam" id="TIGR00229">
    <property type="entry name" value="sensory_box"/>
    <property type="match status" value="2"/>
</dbReference>
<dbReference type="EMBL" id="PGCP01000018">
    <property type="protein sequence ID" value="PJC92927.1"/>
    <property type="molecule type" value="Genomic_DNA"/>
</dbReference>
<dbReference type="InterPro" id="IPR013655">
    <property type="entry name" value="PAS_fold_3"/>
</dbReference>
<dbReference type="SMART" id="SM00283">
    <property type="entry name" value="MA"/>
    <property type="match status" value="1"/>
</dbReference>
<feature type="domain" description="PAS" evidence="3">
    <location>
        <begin position="34"/>
        <end position="72"/>
    </location>
</feature>
<dbReference type="AlphaFoldDB" id="A0A2M8H8M8"/>
<dbReference type="GO" id="GO:0006935">
    <property type="term" value="P:chemotaxis"/>
    <property type="evidence" value="ECO:0007669"/>
    <property type="project" value="UniProtKB-ARBA"/>
</dbReference>